<dbReference type="InterPro" id="IPR012910">
    <property type="entry name" value="Plug_dom"/>
</dbReference>
<gene>
    <name evidence="18" type="ORF">MTR62_19125</name>
</gene>
<dbReference type="Pfam" id="PF00593">
    <property type="entry name" value="TonB_dep_Rec_b-barrel"/>
    <property type="match status" value="1"/>
</dbReference>
<dbReference type="PANTHER" id="PTHR32552:SF81">
    <property type="entry name" value="TONB-DEPENDENT OUTER MEMBRANE RECEPTOR"/>
    <property type="match status" value="1"/>
</dbReference>
<keyword evidence="5 12" id="KW-0812">Transmembrane</keyword>
<evidence type="ECO:0000256" key="13">
    <source>
        <dbReference type="PROSITE-ProRule" id="PRU10144"/>
    </source>
</evidence>
<dbReference type="InterPro" id="IPR000531">
    <property type="entry name" value="Beta-barrel_TonB"/>
</dbReference>
<evidence type="ECO:0000256" key="12">
    <source>
        <dbReference type="PROSITE-ProRule" id="PRU01360"/>
    </source>
</evidence>
<keyword evidence="8" id="KW-0406">Ion transport</keyword>
<sequence>MNRIFVCALLAGTAWAAGAHAAFAQDAAPNAPANAAAKSAATTSDAEDAGEIIVTAMKRAGSVQKTPASIAVIGAETLQETGTSDLASAVENVPAVQVQRSNTGASFYIRGIGSRGVGGSSPVSVNIDGVYQQKGDIIAGAFADVERIEVLRGPQGTLYGRNANGGTVNIITNDPHLDENSADITLGVGNYSAIHAEAAVNLALTPTLAIRAVGAVDRHDGYLSNGLDDQNDRIGRIKVLWQPDPALRVLLSYEHFAIDKKGAGNVIISDDVANKRYAEPYNEYTVLTTGDAVYCSPNCQPYYRVDADQFNAQIDYDFGFAKLTALTGIQRYTNRHLQAFSGGLEWAYEPLDQESYEVRLASADSSPISWVVGGYWLDQDLSGETKYVLHIADATYYPLQQDRSRAVFGQATLPLTSALRLTAGLRYTKDTFRKKMDGGTVDGSVWPAQADYTESTAFTGSYDKVTYTAGIEYDLAAQAMLYGKFSTGFRSGGIDDNGGAYGPENIKAIEGGIKSRLLGSMLTLNLGGYYYFYNGYQLDYVVQGADATSDTVTTSNIAGTTRVWGAELEAQLRPSANDTLNAAIAYQGSRFAAANIATSCDSDGTCTYTDLTGRSLPRSPKWTLNGAYEHAFDLADGSRIKAHVDAMFKSAYQADVITFTYSRQAPYAIVNARLVYELPGGAASVSAYVNNLSNQTVIEQANTAGPTTRYGILNAPRTYGVTLTGHF</sequence>
<evidence type="ECO:0000256" key="8">
    <source>
        <dbReference type="ARBA" id="ARBA00023065"/>
    </source>
</evidence>
<dbReference type="PROSITE" id="PS01156">
    <property type="entry name" value="TONB_DEPENDENT_REC_2"/>
    <property type="match status" value="1"/>
</dbReference>
<keyword evidence="2 12" id="KW-0813">Transport</keyword>
<comment type="similarity">
    <text evidence="12 14">Belongs to the TonB-dependent receptor family.</text>
</comment>
<name>A0ABT0BIM4_9SPHN</name>
<dbReference type="SUPFAM" id="SSF56935">
    <property type="entry name" value="Porins"/>
    <property type="match status" value="1"/>
</dbReference>
<evidence type="ECO:0000256" key="1">
    <source>
        <dbReference type="ARBA" id="ARBA00004571"/>
    </source>
</evidence>
<evidence type="ECO:0000256" key="3">
    <source>
        <dbReference type="ARBA" id="ARBA00022452"/>
    </source>
</evidence>
<dbReference type="PROSITE" id="PS52016">
    <property type="entry name" value="TONB_DEPENDENT_REC_3"/>
    <property type="match status" value="1"/>
</dbReference>
<feature type="domain" description="TonB-dependent receptor plug" evidence="17">
    <location>
        <begin position="63"/>
        <end position="167"/>
    </location>
</feature>
<comment type="caution">
    <text evidence="18">The sequence shown here is derived from an EMBL/GenBank/DDBJ whole genome shotgun (WGS) entry which is preliminary data.</text>
</comment>
<evidence type="ECO:0000256" key="7">
    <source>
        <dbReference type="ARBA" id="ARBA00023004"/>
    </source>
</evidence>
<keyword evidence="10 12" id="KW-0472">Membrane</keyword>
<protein>
    <submittedName>
        <fullName evidence="18">TonB-dependent receptor</fullName>
    </submittedName>
</protein>
<evidence type="ECO:0000256" key="15">
    <source>
        <dbReference type="SAM" id="SignalP"/>
    </source>
</evidence>
<dbReference type="InterPro" id="IPR036942">
    <property type="entry name" value="Beta-barrel_TonB_sf"/>
</dbReference>
<dbReference type="Proteomes" id="UP001162881">
    <property type="component" value="Unassembled WGS sequence"/>
</dbReference>
<dbReference type="InterPro" id="IPR039426">
    <property type="entry name" value="TonB-dep_rcpt-like"/>
</dbReference>
<feature type="domain" description="TonB-dependent receptor-like beta-barrel" evidence="16">
    <location>
        <begin position="293"/>
        <end position="692"/>
    </location>
</feature>
<evidence type="ECO:0000313" key="19">
    <source>
        <dbReference type="Proteomes" id="UP001162881"/>
    </source>
</evidence>
<comment type="subcellular location">
    <subcellularLocation>
        <location evidence="1 12">Cell outer membrane</location>
        <topology evidence="1 12">Multi-pass membrane protein</topology>
    </subcellularLocation>
</comment>
<reference evidence="18" key="1">
    <citation type="submission" date="2022-03" db="EMBL/GenBank/DDBJ databases">
        <title>Identification of a novel bacterium isolated from mangrove sediments.</title>
        <authorList>
            <person name="Pan X."/>
        </authorList>
    </citation>
    <scope>NUCLEOTIDE SEQUENCE</scope>
    <source>
        <strain evidence="18">B1949</strain>
    </source>
</reference>
<dbReference type="InterPro" id="IPR010917">
    <property type="entry name" value="TonB_rcpt_CS"/>
</dbReference>
<keyword evidence="18" id="KW-0675">Receptor</keyword>
<feature type="signal peptide" evidence="15">
    <location>
        <begin position="1"/>
        <end position="21"/>
    </location>
</feature>
<dbReference type="Pfam" id="PF07715">
    <property type="entry name" value="Plug"/>
    <property type="match status" value="1"/>
</dbReference>
<dbReference type="Gene3D" id="2.40.170.20">
    <property type="entry name" value="TonB-dependent receptor, beta-barrel domain"/>
    <property type="match status" value="1"/>
</dbReference>
<keyword evidence="3 12" id="KW-1134">Transmembrane beta strand</keyword>
<evidence type="ECO:0000256" key="11">
    <source>
        <dbReference type="ARBA" id="ARBA00023237"/>
    </source>
</evidence>
<evidence type="ECO:0000256" key="14">
    <source>
        <dbReference type="RuleBase" id="RU003357"/>
    </source>
</evidence>
<accession>A0ABT0BIM4</accession>
<evidence type="ECO:0000256" key="9">
    <source>
        <dbReference type="ARBA" id="ARBA00023077"/>
    </source>
</evidence>
<evidence type="ECO:0000256" key="5">
    <source>
        <dbReference type="ARBA" id="ARBA00022692"/>
    </source>
</evidence>
<evidence type="ECO:0000256" key="10">
    <source>
        <dbReference type="ARBA" id="ARBA00023136"/>
    </source>
</evidence>
<keyword evidence="11 12" id="KW-0998">Cell outer membrane</keyword>
<dbReference type="RefSeq" id="WP_244023945.1">
    <property type="nucleotide sequence ID" value="NZ_JALHLF010000147.1"/>
</dbReference>
<evidence type="ECO:0000313" key="18">
    <source>
        <dbReference type="EMBL" id="MCJ2184785.1"/>
    </source>
</evidence>
<evidence type="ECO:0000259" key="17">
    <source>
        <dbReference type="Pfam" id="PF07715"/>
    </source>
</evidence>
<dbReference type="PANTHER" id="PTHR32552">
    <property type="entry name" value="FERRICHROME IRON RECEPTOR-RELATED"/>
    <property type="match status" value="1"/>
</dbReference>
<proteinExistence type="inferred from homology"/>
<dbReference type="EMBL" id="JALHLF010000147">
    <property type="protein sequence ID" value="MCJ2184785.1"/>
    <property type="molecule type" value="Genomic_DNA"/>
</dbReference>
<keyword evidence="19" id="KW-1185">Reference proteome</keyword>
<organism evidence="18 19">
    <name type="scientific">Novosphingobium organovorum</name>
    <dbReference type="NCBI Taxonomy" id="2930092"/>
    <lineage>
        <taxon>Bacteria</taxon>
        <taxon>Pseudomonadati</taxon>
        <taxon>Pseudomonadota</taxon>
        <taxon>Alphaproteobacteria</taxon>
        <taxon>Sphingomonadales</taxon>
        <taxon>Sphingomonadaceae</taxon>
        <taxon>Novosphingobium</taxon>
    </lineage>
</organism>
<feature type="chain" id="PRO_5047292841" evidence="15">
    <location>
        <begin position="22"/>
        <end position="727"/>
    </location>
</feature>
<evidence type="ECO:0000256" key="4">
    <source>
        <dbReference type="ARBA" id="ARBA00022496"/>
    </source>
</evidence>
<keyword evidence="6 15" id="KW-0732">Signal</keyword>
<keyword evidence="7" id="KW-0408">Iron</keyword>
<evidence type="ECO:0000259" key="16">
    <source>
        <dbReference type="Pfam" id="PF00593"/>
    </source>
</evidence>
<evidence type="ECO:0000256" key="6">
    <source>
        <dbReference type="ARBA" id="ARBA00022729"/>
    </source>
</evidence>
<evidence type="ECO:0000256" key="2">
    <source>
        <dbReference type="ARBA" id="ARBA00022448"/>
    </source>
</evidence>
<feature type="short sequence motif" description="TonB C-terminal box" evidence="13">
    <location>
        <begin position="710"/>
        <end position="727"/>
    </location>
</feature>
<keyword evidence="4" id="KW-0410">Iron transport</keyword>
<keyword evidence="9 14" id="KW-0798">TonB box</keyword>